<dbReference type="Pfam" id="PF01478">
    <property type="entry name" value="Peptidase_A24"/>
    <property type="match status" value="1"/>
</dbReference>
<feature type="transmembrane region" description="Helical" evidence="1">
    <location>
        <begin position="157"/>
        <end position="176"/>
    </location>
</feature>
<dbReference type="KEGG" id="htq:FRZ44_23200"/>
<dbReference type="RefSeq" id="WP_151177316.1">
    <property type="nucleotide sequence ID" value="NZ_CP042906.1"/>
</dbReference>
<evidence type="ECO:0000313" key="3">
    <source>
        <dbReference type="EMBL" id="QEX17024.1"/>
    </source>
</evidence>
<keyword evidence="4" id="KW-1185">Reference proteome</keyword>
<evidence type="ECO:0000256" key="1">
    <source>
        <dbReference type="SAM" id="Phobius"/>
    </source>
</evidence>
<dbReference type="EMBL" id="CP042906">
    <property type="protein sequence ID" value="QEX17024.1"/>
    <property type="molecule type" value="Genomic_DNA"/>
</dbReference>
<keyword evidence="1" id="KW-0812">Transmembrane</keyword>
<dbReference type="InterPro" id="IPR000045">
    <property type="entry name" value="Prepilin_IV_endopep_pep"/>
</dbReference>
<dbReference type="OrthoDB" id="5329005at2"/>
<evidence type="ECO:0000259" key="2">
    <source>
        <dbReference type="Pfam" id="PF01478"/>
    </source>
</evidence>
<keyword evidence="1" id="KW-1133">Transmembrane helix</keyword>
<keyword evidence="1" id="KW-0472">Membrane</keyword>
<reference evidence="3 4" key="1">
    <citation type="submission" date="2019-08" db="EMBL/GenBank/DDBJ databases">
        <title>Hyperibacter terrae gen. nov., sp. nov. and Hyperibacter viscosus sp. nov., two new members in the family Rhodospirillaceae isolated from the rhizosphere of Hypericum perforatum.</title>
        <authorList>
            <person name="Noviana Z."/>
        </authorList>
    </citation>
    <scope>NUCLEOTIDE SEQUENCE [LARGE SCALE GENOMIC DNA]</scope>
    <source>
        <strain evidence="3 4">R5913</strain>
    </source>
</reference>
<sequence length="178" mass="18326">MLSPVVHLLIIASYAGLLLYAAAQDMLTLKLPNRLSLAILLLYPGHVLVSATPIDWQASLILGGLVLAGGIFCFFMGWAGGGDAKLFAVVSLWAGPALFPLFLLITGVSGGLIAGAMLARRHLAPRLAPRWAATHGLSAAGVPHDDPIAKRAAQMSLPYGAAIALGGLAVAVSLLMQG</sequence>
<dbReference type="GO" id="GO:0004190">
    <property type="term" value="F:aspartic-type endopeptidase activity"/>
    <property type="evidence" value="ECO:0007669"/>
    <property type="project" value="InterPro"/>
</dbReference>
<feature type="domain" description="Prepilin type IV endopeptidase peptidase" evidence="2">
    <location>
        <begin position="14"/>
        <end position="114"/>
    </location>
</feature>
<dbReference type="Proteomes" id="UP000326202">
    <property type="component" value="Chromosome"/>
</dbReference>
<feature type="transmembrane region" description="Helical" evidence="1">
    <location>
        <begin position="60"/>
        <end position="79"/>
    </location>
</feature>
<feature type="transmembrane region" description="Helical" evidence="1">
    <location>
        <begin position="35"/>
        <end position="54"/>
    </location>
</feature>
<gene>
    <name evidence="3" type="primary">ctpB</name>
    <name evidence="3" type="ORF">FRZ44_23200</name>
</gene>
<dbReference type="AlphaFoldDB" id="A0A5J6MHS3"/>
<organism evidence="3 4">
    <name type="scientific">Hypericibacter terrae</name>
    <dbReference type="NCBI Taxonomy" id="2602015"/>
    <lineage>
        <taxon>Bacteria</taxon>
        <taxon>Pseudomonadati</taxon>
        <taxon>Pseudomonadota</taxon>
        <taxon>Alphaproteobacteria</taxon>
        <taxon>Rhodospirillales</taxon>
        <taxon>Dongiaceae</taxon>
        <taxon>Hypericibacter</taxon>
    </lineage>
</organism>
<evidence type="ECO:0000313" key="4">
    <source>
        <dbReference type="Proteomes" id="UP000326202"/>
    </source>
</evidence>
<name>A0A5J6MHS3_9PROT</name>
<dbReference type="Gene3D" id="1.20.120.1220">
    <property type="match status" value="1"/>
</dbReference>
<dbReference type="GO" id="GO:0016020">
    <property type="term" value="C:membrane"/>
    <property type="evidence" value="ECO:0007669"/>
    <property type="project" value="InterPro"/>
</dbReference>
<protein>
    <submittedName>
        <fullName evidence="3">Type 4 prepilin peptidase 1</fullName>
    </submittedName>
</protein>
<feature type="transmembrane region" description="Helical" evidence="1">
    <location>
        <begin position="6"/>
        <end position="23"/>
    </location>
</feature>
<feature type="transmembrane region" description="Helical" evidence="1">
    <location>
        <begin position="86"/>
        <end position="119"/>
    </location>
</feature>
<proteinExistence type="predicted"/>
<accession>A0A5J6MHS3</accession>